<keyword evidence="2" id="KW-1185">Reference proteome</keyword>
<gene>
    <name evidence="1" type="ORF">HMPREF1991_01539</name>
</gene>
<accession>A0A069QI31</accession>
<evidence type="ECO:0000313" key="1">
    <source>
        <dbReference type="EMBL" id="KDR52357.1"/>
    </source>
</evidence>
<comment type="caution">
    <text evidence="1">The sequence shown here is derived from an EMBL/GenBank/DDBJ whole genome shotgun (WGS) entry which is preliminary data.</text>
</comment>
<dbReference type="Proteomes" id="UP000027442">
    <property type="component" value="Unassembled WGS sequence"/>
</dbReference>
<dbReference type="HOGENOM" id="CLU_2168690_0_0_10"/>
<name>A0A069QI31_HOYLO</name>
<sequence>MVKNELIKKCKFYRGEETFPSEMSNTMYAFLFWEAEWAYVTYYNAQEEENAIKAYLEAGLGGANLEITTPLLAWLFAIYCKGADIDITTAAVYFRQRVLPTYVASTSRMI</sequence>
<evidence type="ECO:0000313" key="2">
    <source>
        <dbReference type="Proteomes" id="UP000027442"/>
    </source>
</evidence>
<dbReference type="EMBL" id="JNGW01000066">
    <property type="protein sequence ID" value="KDR52357.1"/>
    <property type="molecule type" value="Genomic_DNA"/>
</dbReference>
<organism evidence="1 2">
    <name type="scientific">Hoylesella loescheii DSM 19665 = JCM 12249 = ATCC 15930</name>
    <dbReference type="NCBI Taxonomy" id="1122985"/>
    <lineage>
        <taxon>Bacteria</taxon>
        <taxon>Pseudomonadati</taxon>
        <taxon>Bacteroidota</taxon>
        <taxon>Bacteroidia</taxon>
        <taxon>Bacteroidales</taxon>
        <taxon>Prevotellaceae</taxon>
        <taxon>Hoylesella</taxon>
    </lineage>
</organism>
<dbReference type="AlphaFoldDB" id="A0A069QI31"/>
<protein>
    <submittedName>
        <fullName evidence="1">Uncharacterized protein</fullName>
    </submittedName>
</protein>
<proteinExistence type="predicted"/>
<reference evidence="1 2" key="1">
    <citation type="submission" date="2013-08" db="EMBL/GenBank/DDBJ databases">
        <authorList>
            <person name="Weinstock G."/>
            <person name="Sodergren E."/>
            <person name="Wylie T."/>
            <person name="Fulton L."/>
            <person name="Fulton R."/>
            <person name="Fronick C."/>
            <person name="O'Laughlin M."/>
            <person name="Godfrey J."/>
            <person name="Miner T."/>
            <person name="Herter B."/>
            <person name="Appelbaum E."/>
            <person name="Cordes M."/>
            <person name="Lek S."/>
            <person name="Wollam A."/>
            <person name="Pepin K.H."/>
            <person name="Palsikar V.B."/>
            <person name="Mitreva M."/>
            <person name="Wilson R.K."/>
        </authorList>
    </citation>
    <scope>NUCLEOTIDE SEQUENCE [LARGE SCALE GENOMIC DNA]</scope>
    <source>
        <strain evidence="1 2">ATCC 15930</strain>
    </source>
</reference>